<feature type="binding site" evidence="4">
    <location>
        <position position="330"/>
    </location>
    <ligand>
        <name>substrate</name>
    </ligand>
</feature>
<dbReference type="Gene3D" id="3.90.660.10">
    <property type="match status" value="2"/>
</dbReference>
<proteinExistence type="inferred from homology"/>
<sequence length="434" mass="47317">MTERKLYDVIVVGGGFAGLIATRDLKEKGKSVLLLEARDRLGGRAYFQTFPGTDKQVELGGTWVMPQYMKEVGREIERYGWQLAGSEVGPLKFLWHFGDEDEDAFPISPDERYAFERALFQIGLDARRIDTSRPRDKQDLADLDISVADYLKRMDLPQRVYDLISAYARIGSGAAVEDWSALMALSLVAAYDNSPYAWFASVTTRFRDGTAEPVATLAAGAETVRLNSVVTSIEQTAHDIAVTLASGERYAAGAAVLAVPVTLWSTIAFSPPLNVAKRDAAERGHAGRMGKVWIMVDNLEEDISSFGGDTDLLLLQTEYRLPGRSILVGFTSPPNLIDVADHQAVVRAVHQHVPSANVIATFAHDWSADPFARGAWVASPVGQLSRHATGLRSPEGRLSFAGSDLAMRWIGWIDGAIETGHQAADEAAAHCGQQ</sequence>
<evidence type="ECO:0000313" key="7">
    <source>
        <dbReference type="Proteomes" id="UP000190989"/>
    </source>
</evidence>
<accession>A0A1U6HZT3</accession>
<dbReference type="PANTHER" id="PTHR43563">
    <property type="entry name" value="AMINE OXIDASE"/>
    <property type="match status" value="1"/>
</dbReference>
<organism evidence="6 7">
    <name type="scientific">Novosphingobium mathurense</name>
    <dbReference type="NCBI Taxonomy" id="428990"/>
    <lineage>
        <taxon>Bacteria</taxon>
        <taxon>Pseudomonadati</taxon>
        <taxon>Pseudomonadota</taxon>
        <taxon>Alphaproteobacteria</taxon>
        <taxon>Sphingomonadales</taxon>
        <taxon>Sphingomonadaceae</taxon>
        <taxon>Novosphingobium</taxon>
    </lineage>
</organism>
<dbReference type="Gene3D" id="3.50.50.60">
    <property type="entry name" value="FAD/NAD(P)-binding domain"/>
    <property type="match status" value="1"/>
</dbReference>
<dbReference type="RefSeq" id="WP_176168040.1">
    <property type="nucleotide sequence ID" value="NZ_FVZE01000003.1"/>
</dbReference>
<evidence type="ECO:0000259" key="5">
    <source>
        <dbReference type="Pfam" id="PF01593"/>
    </source>
</evidence>
<dbReference type="GO" id="GO:0016491">
    <property type="term" value="F:oxidoreductase activity"/>
    <property type="evidence" value="ECO:0007669"/>
    <property type="project" value="UniProtKB-KW"/>
</dbReference>
<evidence type="ECO:0000256" key="1">
    <source>
        <dbReference type="ARBA" id="ARBA00001974"/>
    </source>
</evidence>
<keyword evidence="7" id="KW-1185">Reference proteome</keyword>
<reference evidence="7" key="1">
    <citation type="submission" date="2017-02" db="EMBL/GenBank/DDBJ databases">
        <authorList>
            <person name="Varghese N."/>
            <person name="Submissions S."/>
        </authorList>
    </citation>
    <scope>NUCLEOTIDE SEQUENCE [LARGE SCALE GENOMIC DNA]</scope>
    <source>
        <strain evidence="7">SM117</strain>
    </source>
</reference>
<dbReference type="Proteomes" id="UP000190989">
    <property type="component" value="Unassembled WGS sequence"/>
</dbReference>
<dbReference type="PRINTS" id="PR00757">
    <property type="entry name" value="AMINEOXDASEF"/>
</dbReference>
<gene>
    <name evidence="6" type="ORF">SAMN06295987_103435</name>
</gene>
<dbReference type="SUPFAM" id="SSF51905">
    <property type="entry name" value="FAD/NAD(P)-binding domain"/>
    <property type="match status" value="1"/>
</dbReference>
<dbReference type="InterPro" id="IPR036188">
    <property type="entry name" value="FAD/NAD-bd_sf"/>
</dbReference>
<dbReference type="AlphaFoldDB" id="A0A1U6HZT3"/>
<evidence type="ECO:0000313" key="6">
    <source>
        <dbReference type="EMBL" id="SLK01226.1"/>
    </source>
</evidence>
<evidence type="ECO:0000256" key="2">
    <source>
        <dbReference type="ARBA" id="ARBA00005995"/>
    </source>
</evidence>
<dbReference type="STRING" id="428990.SAMN06295987_103435"/>
<dbReference type="Gene3D" id="1.10.10.1620">
    <property type="match status" value="1"/>
</dbReference>
<evidence type="ECO:0000256" key="4">
    <source>
        <dbReference type="PIRSR" id="PIRSR601613-1"/>
    </source>
</evidence>
<dbReference type="InterPro" id="IPR002937">
    <property type="entry name" value="Amino_oxidase"/>
</dbReference>
<name>A0A1U6HZT3_9SPHN</name>
<comment type="cofactor">
    <cofactor evidence="1">
        <name>FAD</name>
        <dbReference type="ChEBI" id="CHEBI:57692"/>
    </cofactor>
</comment>
<dbReference type="PANTHER" id="PTHR43563:SF1">
    <property type="entry name" value="AMINE OXIDASE [FLAVIN-CONTAINING] B"/>
    <property type="match status" value="1"/>
</dbReference>
<keyword evidence="3" id="KW-0560">Oxidoreductase</keyword>
<protein>
    <submittedName>
        <fullName evidence="6">Monoamine oxidase</fullName>
    </submittedName>
</protein>
<feature type="binding site" evidence="4">
    <location>
        <begin position="36"/>
        <end position="37"/>
    </location>
    <ligand>
        <name>FAD</name>
        <dbReference type="ChEBI" id="CHEBI:57692"/>
    </ligand>
</feature>
<evidence type="ECO:0000256" key="3">
    <source>
        <dbReference type="ARBA" id="ARBA00023002"/>
    </source>
</evidence>
<comment type="similarity">
    <text evidence="2">Belongs to the flavin monoamine oxidase family.</text>
</comment>
<dbReference type="InterPro" id="IPR001613">
    <property type="entry name" value="Flavin_amine_oxidase"/>
</dbReference>
<dbReference type="InterPro" id="IPR050703">
    <property type="entry name" value="Flavin_MAO"/>
</dbReference>
<feature type="binding site" evidence="4">
    <location>
        <position position="230"/>
    </location>
    <ligand>
        <name>FAD</name>
        <dbReference type="ChEBI" id="CHEBI:57692"/>
    </ligand>
</feature>
<feature type="domain" description="Amine oxidase" evidence="5">
    <location>
        <begin position="16"/>
        <end position="426"/>
    </location>
</feature>
<dbReference type="EMBL" id="FVZE01000003">
    <property type="protein sequence ID" value="SLK01226.1"/>
    <property type="molecule type" value="Genomic_DNA"/>
</dbReference>
<dbReference type="Pfam" id="PF01593">
    <property type="entry name" value="Amino_oxidase"/>
    <property type="match status" value="1"/>
</dbReference>